<evidence type="ECO:0000313" key="1">
    <source>
        <dbReference type="EMBL" id="MFC7125835.1"/>
    </source>
</evidence>
<dbReference type="RefSeq" id="WP_267638663.1">
    <property type="nucleotide sequence ID" value="NZ_JAODIY010000018.1"/>
</dbReference>
<sequence>MSRIYEEEAVWKDIIRTNVLFNFVQQLKHIGVLAAEMHSHSEKVSEYAPDAKP</sequence>
<organism evidence="1 2">
    <name type="scientific">Halovenus rubra</name>
    <dbReference type="NCBI Taxonomy" id="869890"/>
    <lineage>
        <taxon>Archaea</taxon>
        <taxon>Methanobacteriati</taxon>
        <taxon>Methanobacteriota</taxon>
        <taxon>Stenosarchaea group</taxon>
        <taxon>Halobacteria</taxon>
        <taxon>Halobacteriales</taxon>
        <taxon>Haloarculaceae</taxon>
        <taxon>Halovenus</taxon>
    </lineage>
</organism>
<protein>
    <submittedName>
        <fullName evidence="1">Uncharacterized protein</fullName>
    </submittedName>
</protein>
<dbReference type="EMBL" id="JBHSZQ010000009">
    <property type="protein sequence ID" value="MFC7125835.1"/>
    <property type="molecule type" value="Genomic_DNA"/>
</dbReference>
<reference evidence="1 2" key="1">
    <citation type="journal article" date="2014" name="Int. J. Syst. Evol. Microbiol.">
        <title>Complete genome sequence of Corynebacterium casei LMG S-19264T (=DSM 44701T), isolated from a smear-ripened cheese.</title>
        <authorList>
            <consortium name="US DOE Joint Genome Institute (JGI-PGF)"/>
            <person name="Walter F."/>
            <person name="Albersmeier A."/>
            <person name="Kalinowski J."/>
            <person name="Ruckert C."/>
        </authorList>
    </citation>
    <scope>NUCLEOTIDE SEQUENCE [LARGE SCALE GENOMIC DNA]</scope>
    <source>
        <strain evidence="1 2">CGMCC 4.7215</strain>
    </source>
</reference>
<accession>A0ABD5X3S2</accession>
<evidence type="ECO:0000313" key="2">
    <source>
        <dbReference type="Proteomes" id="UP001596414"/>
    </source>
</evidence>
<dbReference type="Proteomes" id="UP001596414">
    <property type="component" value="Unassembled WGS sequence"/>
</dbReference>
<proteinExistence type="predicted"/>
<comment type="caution">
    <text evidence="1">The sequence shown here is derived from an EMBL/GenBank/DDBJ whole genome shotgun (WGS) entry which is preliminary data.</text>
</comment>
<dbReference type="AlphaFoldDB" id="A0ABD5X3S2"/>
<name>A0ABD5X3S2_9EURY</name>
<gene>
    <name evidence="1" type="ORF">ACFQJ7_07250</name>
</gene>